<name>A0AAD9GC58_9STRA</name>
<dbReference type="PROSITE" id="PS51257">
    <property type="entry name" value="PROKAR_LIPOPROTEIN"/>
    <property type="match status" value="1"/>
</dbReference>
<feature type="signal peptide" evidence="5">
    <location>
        <begin position="1"/>
        <end position="20"/>
    </location>
</feature>
<dbReference type="AlphaFoldDB" id="A0AAD9GC58"/>
<dbReference type="GO" id="GO:0005576">
    <property type="term" value="C:extracellular region"/>
    <property type="evidence" value="ECO:0007669"/>
    <property type="project" value="UniProtKB-SubCell"/>
</dbReference>
<evidence type="ECO:0000256" key="1">
    <source>
        <dbReference type="ARBA" id="ARBA00004613"/>
    </source>
</evidence>
<feature type="region of interest" description="Disordered" evidence="6">
    <location>
        <begin position="53"/>
        <end position="72"/>
    </location>
</feature>
<evidence type="ECO:0000256" key="2">
    <source>
        <dbReference type="ARBA" id="ARBA00010400"/>
    </source>
</evidence>
<comment type="caution">
    <text evidence="7">The sequence shown here is derived from an EMBL/GenBank/DDBJ whole genome shotgun (WGS) entry which is preliminary data.</text>
</comment>
<evidence type="ECO:0000256" key="5">
    <source>
        <dbReference type="RuleBase" id="RU367124"/>
    </source>
</evidence>
<comment type="similarity">
    <text evidence="2 5">Belongs to the RxLR effector family.</text>
</comment>
<dbReference type="InterPro" id="IPR031825">
    <property type="entry name" value="RXLR"/>
</dbReference>
<keyword evidence="3 5" id="KW-0964">Secreted</keyword>
<comment type="domain">
    <text evidence="5">The RxLR-dEER motif acts to carry the protein into the host cell cytoplasm through binding to cell surface phosphatidylinositol-3-phosphate.</text>
</comment>
<evidence type="ECO:0000313" key="7">
    <source>
        <dbReference type="EMBL" id="KAK1935641.1"/>
    </source>
</evidence>
<comment type="function">
    <text evidence="5">Effector that suppresses plant defense responses during pathogen infection.</text>
</comment>
<dbReference type="EMBL" id="JASMQC010000022">
    <property type="protein sequence ID" value="KAK1935641.1"/>
    <property type="molecule type" value="Genomic_DNA"/>
</dbReference>
<protein>
    <recommendedName>
        <fullName evidence="5">RxLR effector protein</fullName>
    </recommendedName>
</protein>
<gene>
    <name evidence="7" type="ORF">P3T76_010336</name>
</gene>
<reference evidence="7" key="1">
    <citation type="submission" date="2023-08" db="EMBL/GenBank/DDBJ databases">
        <title>Reference Genome Resource for the Citrus Pathogen Phytophthora citrophthora.</title>
        <authorList>
            <person name="Moller H."/>
            <person name="Coetzee B."/>
            <person name="Rose L.J."/>
            <person name="Van Niekerk J.M."/>
        </authorList>
    </citation>
    <scope>NUCLEOTIDE SEQUENCE</scope>
    <source>
        <strain evidence="7">STE-U-9442</strain>
    </source>
</reference>
<dbReference type="Proteomes" id="UP001259832">
    <property type="component" value="Unassembled WGS sequence"/>
</dbReference>
<evidence type="ECO:0000256" key="4">
    <source>
        <dbReference type="ARBA" id="ARBA00022729"/>
    </source>
</evidence>
<sequence length="180" mass="20673">MRLTYVVLVATTAILACCDGASVVSNSKRLAVPQRHVQTESINNRFLRVHQEVVDEEEEEEEERNGPQLTKSLSEKFLNKAAEKVAARLTKSKSFNELSKLDDAYYTKALTGNEKYILDKNKVLFQRIEDMGYNPESMLTKMKQLEGNAISHQYNTLLDHYTTYWMAKYPSWTANKGLRT</sequence>
<evidence type="ECO:0000256" key="3">
    <source>
        <dbReference type="ARBA" id="ARBA00022525"/>
    </source>
</evidence>
<dbReference type="Pfam" id="PF16810">
    <property type="entry name" value="RXLR"/>
    <property type="match status" value="1"/>
</dbReference>
<evidence type="ECO:0000256" key="6">
    <source>
        <dbReference type="SAM" id="MobiDB-lite"/>
    </source>
</evidence>
<accession>A0AAD9GC58</accession>
<feature type="compositionally biased region" description="Acidic residues" evidence="6">
    <location>
        <begin position="54"/>
        <end position="63"/>
    </location>
</feature>
<organism evidence="7 8">
    <name type="scientific">Phytophthora citrophthora</name>
    <dbReference type="NCBI Taxonomy" id="4793"/>
    <lineage>
        <taxon>Eukaryota</taxon>
        <taxon>Sar</taxon>
        <taxon>Stramenopiles</taxon>
        <taxon>Oomycota</taxon>
        <taxon>Peronosporomycetes</taxon>
        <taxon>Peronosporales</taxon>
        <taxon>Peronosporaceae</taxon>
        <taxon>Phytophthora</taxon>
    </lineage>
</organism>
<keyword evidence="4 5" id="KW-0732">Signal</keyword>
<proteinExistence type="inferred from homology"/>
<feature type="chain" id="PRO_5041777298" description="RxLR effector protein" evidence="5">
    <location>
        <begin position="21"/>
        <end position="180"/>
    </location>
</feature>
<evidence type="ECO:0000313" key="8">
    <source>
        <dbReference type="Proteomes" id="UP001259832"/>
    </source>
</evidence>
<comment type="subcellular location">
    <subcellularLocation>
        <location evidence="1 5">Secreted</location>
    </subcellularLocation>
</comment>
<keyword evidence="8" id="KW-1185">Reference proteome</keyword>